<accession>R7QR92</accession>
<dbReference type="AlphaFoldDB" id="R7QR92"/>
<dbReference type="RefSeq" id="XP_005710577.1">
    <property type="nucleotide sequence ID" value="XM_005710520.1"/>
</dbReference>
<organism evidence="1 2">
    <name type="scientific">Chondrus crispus</name>
    <name type="common">Carrageen Irish moss</name>
    <name type="synonym">Polymorpha crispa</name>
    <dbReference type="NCBI Taxonomy" id="2769"/>
    <lineage>
        <taxon>Eukaryota</taxon>
        <taxon>Rhodophyta</taxon>
        <taxon>Florideophyceae</taxon>
        <taxon>Rhodymeniophycidae</taxon>
        <taxon>Gigartinales</taxon>
        <taxon>Gigartinaceae</taxon>
        <taxon>Chondrus</taxon>
    </lineage>
</organism>
<dbReference type="Gramene" id="CDF40283">
    <property type="protein sequence ID" value="CDF40283"/>
    <property type="gene ID" value="CHC_T00010335001"/>
</dbReference>
<keyword evidence="2" id="KW-1185">Reference proteome</keyword>
<dbReference type="KEGG" id="ccp:CHC_T00010335001"/>
<sequence length="62" mass="6869">MLVIETVYSLPTSRSSCNEIADTLSSPILGSVLSHNIVWGCYRDSRRVAISPDHVRLPQDVI</sequence>
<evidence type="ECO:0000313" key="1">
    <source>
        <dbReference type="EMBL" id="CDF40283.1"/>
    </source>
</evidence>
<name>R7QR92_CHOCR</name>
<dbReference type="EMBL" id="HG002154">
    <property type="protein sequence ID" value="CDF40283.1"/>
    <property type="molecule type" value="Genomic_DNA"/>
</dbReference>
<dbReference type="GeneID" id="17318331"/>
<gene>
    <name evidence="1" type="ORF">CHC_T00010335001</name>
</gene>
<evidence type="ECO:0000313" key="2">
    <source>
        <dbReference type="Proteomes" id="UP000012073"/>
    </source>
</evidence>
<reference evidence="2" key="1">
    <citation type="journal article" date="2013" name="Proc. Natl. Acad. Sci. U.S.A.">
        <title>Genome structure and metabolic features in the red seaweed Chondrus crispus shed light on evolution of the Archaeplastida.</title>
        <authorList>
            <person name="Collen J."/>
            <person name="Porcel B."/>
            <person name="Carre W."/>
            <person name="Ball S.G."/>
            <person name="Chaparro C."/>
            <person name="Tonon T."/>
            <person name="Barbeyron T."/>
            <person name="Michel G."/>
            <person name="Noel B."/>
            <person name="Valentin K."/>
            <person name="Elias M."/>
            <person name="Artiguenave F."/>
            <person name="Arun A."/>
            <person name="Aury J.M."/>
            <person name="Barbosa-Neto J.F."/>
            <person name="Bothwell J.H."/>
            <person name="Bouget F.Y."/>
            <person name="Brillet L."/>
            <person name="Cabello-Hurtado F."/>
            <person name="Capella-Gutierrez S."/>
            <person name="Charrier B."/>
            <person name="Cladiere L."/>
            <person name="Cock J.M."/>
            <person name="Coelho S.M."/>
            <person name="Colleoni C."/>
            <person name="Czjzek M."/>
            <person name="Da Silva C."/>
            <person name="Delage L."/>
            <person name="Denoeud F."/>
            <person name="Deschamps P."/>
            <person name="Dittami S.M."/>
            <person name="Gabaldon T."/>
            <person name="Gachon C.M."/>
            <person name="Groisillier A."/>
            <person name="Herve C."/>
            <person name="Jabbari K."/>
            <person name="Katinka M."/>
            <person name="Kloareg B."/>
            <person name="Kowalczyk N."/>
            <person name="Labadie K."/>
            <person name="Leblanc C."/>
            <person name="Lopez P.J."/>
            <person name="McLachlan D.H."/>
            <person name="Meslet-Cladiere L."/>
            <person name="Moustafa A."/>
            <person name="Nehr Z."/>
            <person name="Nyvall Collen P."/>
            <person name="Panaud O."/>
            <person name="Partensky F."/>
            <person name="Poulain J."/>
            <person name="Rensing S.A."/>
            <person name="Rousvoal S."/>
            <person name="Samson G."/>
            <person name="Symeonidi A."/>
            <person name="Weissenbach J."/>
            <person name="Zambounis A."/>
            <person name="Wincker P."/>
            <person name="Boyen C."/>
        </authorList>
    </citation>
    <scope>NUCLEOTIDE SEQUENCE [LARGE SCALE GENOMIC DNA]</scope>
    <source>
        <strain evidence="2">cv. Stackhouse</strain>
    </source>
</reference>
<protein>
    <submittedName>
        <fullName evidence="1">Uncharacterized protein</fullName>
    </submittedName>
</protein>
<dbReference type="Proteomes" id="UP000012073">
    <property type="component" value="Unassembled WGS sequence"/>
</dbReference>
<proteinExistence type="predicted"/>